<dbReference type="AlphaFoldDB" id="A0A0D3BDS7"/>
<reference evidence="2 3" key="1">
    <citation type="journal article" date="2014" name="Genome Biol.">
        <title>Transcriptome and methylome profiling reveals relics of genome dominance in the mesopolyploid Brassica oleracea.</title>
        <authorList>
            <person name="Parkin I.A."/>
            <person name="Koh C."/>
            <person name="Tang H."/>
            <person name="Robinson S.J."/>
            <person name="Kagale S."/>
            <person name="Clarke W.E."/>
            <person name="Town C.D."/>
            <person name="Nixon J."/>
            <person name="Krishnakumar V."/>
            <person name="Bidwell S.L."/>
            <person name="Denoeud F."/>
            <person name="Belcram H."/>
            <person name="Links M.G."/>
            <person name="Just J."/>
            <person name="Clarke C."/>
            <person name="Bender T."/>
            <person name="Huebert T."/>
            <person name="Mason A.S."/>
            <person name="Pires J.C."/>
            <person name="Barker G."/>
            <person name="Moore J."/>
            <person name="Walley P.G."/>
            <person name="Manoli S."/>
            <person name="Batley J."/>
            <person name="Edwards D."/>
            <person name="Nelson M.N."/>
            <person name="Wang X."/>
            <person name="Paterson A.H."/>
            <person name="King G."/>
            <person name="Bancroft I."/>
            <person name="Chalhoub B."/>
            <person name="Sharpe A.G."/>
        </authorList>
    </citation>
    <scope>NUCLEOTIDE SEQUENCE</scope>
    <source>
        <strain evidence="2 3">cv. TO1000</strain>
    </source>
</reference>
<dbReference type="HOGENOM" id="CLU_2597080_0_0_1"/>
<keyword evidence="1" id="KW-0812">Transmembrane</keyword>
<sequence>RFIDLLSPPTALGDYRVSINSFVSFLLNGFITINLWPSLSSHLPLLANLPFEAVSLLFNTILPSWIPTTYSLICLTQLLC</sequence>
<accession>A0A0D3BDS7</accession>
<keyword evidence="3" id="KW-1185">Reference proteome</keyword>
<feature type="transmembrane region" description="Helical" evidence="1">
    <location>
        <begin position="17"/>
        <end position="36"/>
    </location>
</feature>
<reference evidence="2" key="2">
    <citation type="submission" date="2015-03" db="UniProtKB">
        <authorList>
            <consortium name="EnsemblPlants"/>
        </authorList>
    </citation>
    <scope>IDENTIFICATION</scope>
</reference>
<evidence type="ECO:0000313" key="2">
    <source>
        <dbReference type="EnsemblPlants" id="Bo3g088750.1"/>
    </source>
</evidence>
<protein>
    <submittedName>
        <fullName evidence="2">Uncharacterized protein</fullName>
    </submittedName>
</protein>
<dbReference type="EnsemblPlants" id="Bo3g088750.1">
    <property type="protein sequence ID" value="Bo3g088750.1"/>
    <property type="gene ID" value="Bo3g088750"/>
</dbReference>
<proteinExistence type="predicted"/>
<dbReference type="Gramene" id="Bo3g088750.1">
    <property type="protein sequence ID" value="Bo3g088750.1"/>
    <property type="gene ID" value="Bo3g088750"/>
</dbReference>
<evidence type="ECO:0000313" key="3">
    <source>
        <dbReference type="Proteomes" id="UP000032141"/>
    </source>
</evidence>
<keyword evidence="1" id="KW-0472">Membrane</keyword>
<dbReference type="Proteomes" id="UP000032141">
    <property type="component" value="Chromosome C3"/>
</dbReference>
<keyword evidence="1" id="KW-1133">Transmembrane helix</keyword>
<organism evidence="2 3">
    <name type="scientific">Brassica oleracea var. oleracea</name>
    <dbReference type="NCBI Taxonomy" id="109376"/>
    <lineage>
        <taxon>Eukaryota</taxon>
        <taxon>Viridiplantae</taxon>
        <taxon>Streptophyta</taxon>
        <taxon>Embryophyta</taxon>
        <taxon>Tracheophyta</taxon>
        <taxon>Spermatophyta</taxon>
        <taxon>Magnoliopsida</taxon>
        <taxon>eudicotyledons</taxon>
        <taxon>Gunneridae</taxon>
        <taxon>Pentapetalae</taxon>
        <taxon>rosids</taxon>
        <taxon>malvids</taxon>
        <taxon>Brassicales</taxon>
        <taxon>Brassicaceae</taxon>
        <taxon>Brassiceae</taxon>
        <taxon>Brassica</taxon>
    </lineage>
</organism>
<name>A0A0D3BDS7_BRAOL</name>
<evidence type="ECO:0000256" key="1">
    <source>
        <dbReference type="SAM" id="Phobius"/>
    </source>
</evidence>
<feature type="transmembrane region" description="Helical" evidence="1">
    <location>
        <begin position="56"/>
        <end position="79"/>
    </location>
</feature>